<dbReference type="GO" id="GO:0006886">
    <property type="term" value="P:intracellular protein transport"/>
    <property type="evidence" value="ECO:0007669"/>
    <property type="project" value="InterPro"/>
</dbReference>
<dbReference type="InterPro" id="IPR000727">
    <property type="entry name" value="T_SNARE_dom"/>
</dbReference>
<dbReference type="GO" id="GO:0031201">
    <property type="term" value="C:SNARE complex"/>
    <property type="evidence" value="ECO:0007669"/>
    <property type="project" value="TreeGrafter"/>
</dbReference>
<keyword evidence="4" id="KW-0175">Coiled coil</keyword>
<comment type="similarity">
    <text evidence="2">Belongs to the syntaxin family.</text>
</comment>
<dbReference type="STRING" id="195883.A0A482WX61"/>
<dbReference type="CDD" id="cd15847">
    <property type="entry name" value="SNARE_syntaxin7_like"/>
    <property type="match status" value="1"/>
</dbReference>
<dbReference type="Pfam" id="PF14523">
    <property type="entry name" value="Syntaxin_2"/>
    <property type="match status" value="1"/>
</dbReference>
<feature type="coiled-coil region" evidence="4">
    <location>
        <begin position="182"/>
        <end position="244"/>
    </location>
</feature>
<organism evidence="8 9">
    <name type="scientific">Laodelphax striatellus</name>
    <name type="common">Small brown planthopper</name>
    <name type="synonym">Delphax striatella</name>
    <dbReference type="NCBI Taxonomy" id="195883"/>
    <lineage>
        <taxon>Eukaryota</taxon>
        <taxon>Metazoa</taxon>
        <taxon>Ecdysozoa</taxon>
        <taxon>Arthropoda</taxon>
        <taxon>Hexapoda</taxon>
        <taxon>Insecta</taxon>
        <taxon>Pterygota</taxon>
        <taxon>Neoptera</taxon>
        <taxon>Paraneoptera</taxon>
        <taxon>Hemiptera</taxon>
        <taxon>Auchenorrhyncha</taxon>
        <taxon>Fulgoroidea</taxon>
        <taxon>Delphacidae</taxon>
        <taxon>Criomorphinae</taxon>
        <taxon>Laodelphax</taxon>
    </lineage>
</organism>
<dbReference type="PROSITE" id="PS50192">
    <property type="entry name" value="T_SNARE"/>
    <property type="match status" value="1"/>
</dbReference>
<dbReference type="InterPro" id="IPR010989">
    <property type="entry name" value="SNARE"/>
</dbReference>
<dbReference type="InterPro" id="IPR006012">
    <property type="entry name" value="Syntaxin/epimorphin_CS"/>
</dbReference>
<feature type="domain" description="T-SNARE coiled-coil homology" evidence="7">
    <location>
        <begin position="186"/>
        <end position="248"/>
    </location>
</feature>
<dbReference type="Gene3D" id="1.20.58.70">
    <property type="match status" value="1"/>
</dbReference>
<keyword evidence="3" id="KW-0813">Transport</keyword>
<dbReference type="Gene3D" id="1.20.5.110">
    <property type="match status" value="1"/>
</dbReference>
<name>A0A482WX61_LAOST</name>
<sequence length="282" mass="32108">MAEGFAQGFKPSYGATRDEPLPDVSFAGSHYNQSEKLPSALIDDITSKVQTICSSLKQLQLASKNIGTHKDSKGLRDEVKVKQQSTNLIIDQATKDIKKLKEISRQKGDLLLKLQINRLTSMFKEAVQTYSSVQKELADKMKFCQLPSELALIDDSNRQFDDYSDDAQKTLMRNRQSEIRDLEFEQGMIQEREQRVRRIENDIIDVNQIMRELGSVVYQQAESINSIENAIENVEVGVQSAEQELEKAAAYQNKRRKSAFKLFVIAVVCLLILLLLIYISLR</sequence>
<keyword evidence="6" id="KW-1133">Transmembrane helix</keyword>
<comment type="subcellular location">
    <subcellularLocation>
        <location evidence="1">Membrane</location>
        <topology evidence="1">Single-pass type IV membrane protein</topology>
    </subcellularLocation>
</comment>
<evidence type="ECO:0000259" key="7">
    <source>
        <dbReference type="PROSITE" id="PS50192"/>
    </source>
</evidence>
<dbReference type="InParanoid" id="A0A482WX61"/>
<keyword evidence="3" id="KW-0532">Neurotransmitter transport</keyword>
<dbReference type="GO" id="GO:0012505">
    <property type="term" value="C:endomembrane system"/>
    <property type="evidence" value="ECO:0007669"/>
    <property type="project" value="TreeGrafter"/>
</dbReference>
<dbReference type="OrthoDB" id="75754at2759"/>
<feature type="region of interest" description="Disordered" evidence="5">
    <location>
        <begin position="1"/>
        <end position="21"/>
    </location>
</feature>
<dbReference type="PROSITE" id="PS00914">
    <property type="entry name" value="SYNTAXIN"/>
    <property type="match status" value="1"/>
</dbReference>
<gene>
    <name evidence="8" type="ORF">LSTR_LSTR006477</name>
</gene>
<dbReference type="GO" id="GO:0005484">
    <property type="term" value="F:SNAP receptor activity"/>
    <property type="evidence" value="ECO:0007669"/>
    <property type="project" value="InterPro"/>
</dbReference>
<dbReference type="GO" id="GO:0006906">
    <property type="term" value="P:vesicle fusion"/>
    <property type="evidence" value="ECO:0007669"/>
    <property type="project" value="TreeGrafter"/>
</dbReference>
<evidence type="ECO:0000256" key="6">
    <source>
        <dbReference type="SAM" id="Phobius"/>
    </source>
</evidence>
<dbReference type="AlphaFoldDB" id="A0A482WX61"/>
<dbReference type="InterPro" id="IPR045242">
    <property type="entry name" value="Syntaxin"/>
</dbReference>
<dbReference type="GO" id="GO:0000149">
    <property type="term" value="F:SNARE binding"/>
    <property type="evidence" value="ECO:0007669"/>
    <property type="project" value="TreeGrafter"/>
</dbReference>
<dbReference type="SUPFAM" id="SSF47661">
    <property type="entry name" value="t-snare proteins"/>
    <property type="match status" value="1"/>
</dbReference>
<proteinExistence type="inferred from homology"/>
<dbReference type="InterPro" id="IPR006011">
    <property type="entry name" value="Syntaxin_N"/>
</dbReference>
<reference evidence="8 9" key="1">
    <citation type="journal article" date="2017" name="Gigascience">
        <title>Genome sequence of the small brown planthopper, Laodelphax striatellus.</title>
        <authorList>
            <person name="Zhu J."/>
            <person name="Jiang F."/>
            <person name="Wang X."/>
            <person name="Yang P."/>
            <person name="Bao Y."/>
            <person name="Zhao W."/>
            <person name="Wang W."/>
            <person name="Lu H."/>
            <person name="Wang Q."/>
            <person name="Cui N."/>
            <person name="Li J."/>
            <person name="Chen X."/>
            <person name="Luo L."/>
            <person name="Yu J."/>
            <person name="Kang L."/>
            <person name="Cui F."/>
        </authorList>
    </citation>
    <scope>NUCLEOTIDE SEQUENCE [LARGE SCALE GENOMIC DNA]</scope>
    <source>
        <strain evidence="8">Lst14</strain>
    </source>
</reference>
<dbReference type="GO" id="GO:0048278">
    <property type="term" value="P:vesicle docking"/>
    <property type="evidence" value="ECO:0007669"/>
    <property type="project" value="TreeGrafter"/>
</dbReference>
<keyword evidence="6" id="KW-0472">Membrane</keyword>
<evidence type="ECO:0000256" key="2">
    <source>
        <dbReference type="ARBA" id="ARBA00009063"/>
    </source>
</evidence>
<evidence type="ECO:0000256" key="1">
    <source>
        <dbReference type="ARBA" id="ARBA00004211"/>
    </source>
</evidence>
<feature type="transmembrane region" description="Helical" evidence="6">
    <location>
        <begin position="262"/>
        <end position="281"/>
    </location>
</feature>
<keyword evidence="6" id="KW-0812">Transmembrane</keyword>
<dbReference type="GO" id="GO:0006836">
    <property type="term" value="P:neurotransmitter transport"/>
    <property type="evidence" value="ECO:0007669"/>
    <property type="project" value="UniProtKB-KW"/>
</dbReference>
<evidence type="ECO:0000256" key="5">
    <source>
        <dbReference type="SAM" id="MobiDB-lite"/>
    </source>
</evidence>
<dbReference type="SMART" id="SM00397">
    <property type="entry name" value="t_SNARE"/>
    <property type="match status" value="1"/>
</dbReference>
<evidence type="ECO:0000256" key="4">
    <source>
        <dbReference type="SAM" id="Coils"/>
    </source>
</evidence>
<dbReference type="FunCoup" id="A0A482WX61">
    <property type="interactions" value="298"/>
</dbReference>
<protein>
    <recommendedName>
        <fullName evidence="7">t-SNARE coiled-coil homology domain-containing protein</fullName>
    </recommendedName>
</protein>
<accession>A0A482WX61</accession>
<dbReference type="PANTHER" id="PTHR19957:SF38">
    <property type="entry name" value="LD27581P"/>
    <property type="match status" value="1"/>
</dbReference>
<evidence type="ECO:0000313" key="8">
    <source>
        <dbReference type="EMBL" id="RZF38078.1"/>
    </source>
</evidence>
<evidence type="ECO:0000256" key="3">
    <source>
        <dbReference type="ARBA" id="ARBA00022775"/>
    </source>
</evidence>
<keyword evidence="9" id="KW-1185">Reference proteome</keyword>
<dbReference type="PANTHER" id="PTHR19957">
    <property type="entry name" value="SYNTAXIN"/>
    <property type="match status" value="1"/>
</dbReference>
<evidence type="ECO:0000313" key="9">
    <source>
        <dbReference type="Proteomes" id="UP000291343"/>
    </source>
</evidence>
<dbReference type="SMR" id="A0A482WX61"/>
<dbReference type="EMBL" id="QKKF02022824">
    <property type="protein sequence ID" value="RZF38078.1"/>
    <property type="molecule type" value="Genomic_DNA"/>
</dbReference>
<dbReference type="Proteomes" id="UP000291343">
    <property type="component" value="Unassembled WGS sequence"/>
</dbReference>
<dbReference type="Pfam" id="PF05739">
    <property type="entry name" value="SNARE"/>
    <property type="match status" value="1"/>
</dbReference>
<comment type="caution">
    <text evidence="8">The sequence shown here is derived from an EMBL/GenBank/DDBJ whole genome shotgun (WGS) entry which is preliminary data.</text>
</comment>